<sequence length="309" mass="34657">MTTIWHQRIDEVLWDERVFKRDGHFLQSSHWAAFQRANGREVRFGEGGDWQCMTVVERAGDACRLYCPYGPVADDRAGLAAATEALRDLGREVGAGFIRAEPWVPVEREVLAGHGYEPARRSMQPDLTWVRDLAGRTREQLIGEFSANNRNRFRNAHKKNLTVTAGRDPGDVEILLGMLHDVADNTGIRQHADDYYRRQAATLLSRDAATLYVVRHEGDPVGAALVYDSPTTRYYAHSGTLAAARRLHPGAVLLATMILDARDGGQDLFDFVGAAPAGDPDHPWAGFTQFKQSFGGRYRKYLGTWEFRL</sequence>
<dbReference type="Gene3D" id="3.40.630.30">
    <property type="match status" value="1"/>
</dbReference>
<accession>A0A316F3G9</accession>
<dbReference type="InterPro" id="IPR050644">
    <property type="entry name" value="PG_Glycine_Bridge_Synth"/>
</dbReference>
<dbReference type="Pfam" id="PF13480">
    <property type="entry name" value="Acetyltransf_6"/>
    <property type="match status" value="1"/>
</dbReference>
<keyword evidence="5" id="KW-0012">Acyltransferase</keyword>
<keyword evidence="2 8" id="KW-0808">Transferase</keyword>
<keyword evidence="6" id="KW-0961">Cell wall biogenesis/degradation</keyword>
<dbReference type="InterPro" id="IPR016181">
    <property type="entry name" value="Acyl_CoA_acyltransferase"/>
</dbReference>
<dbReference type="RefSeq" id="WP_158319452.1">
    <property type="nucleotide sequence ID" value="NZ_BONA01000076.1"/>
</dbReference>
<evidence type="ECO:0000259" key="7">
    <source>
        <dbReference type="PROSITE" id="PS51186"/>
    </source>
</evidence>
<comment type="caution">
    <text evidence="8">The sequence shown here is derived from an EMBL/GenBank/DDBJ whole genome shotgun (WGS) entry which is preliminary data.</text>
</comment>
<name>A0A316F3G9_9ACTN</name>
<dbReference type="InterPro" id="IPR003447">
    <property type="entry name" value="FEMABX"/>
</dbReference>
<evidence type="ECO:0000313" key="9">
    <source>
        <dbReference type="Proteomes" id="UP000245697"/>
    </source>
</evidence>
<feature type="domain" description="N-acetyltransferase" evidence="7">
    <location>
        <begin position="172"/>
        <end position="309"/>
    </location>
</feature>
<reference evidence="8 9" key="1">
    <citation type="submission" date="2018-05" db="EMBL/GenBank/DDBJ databases">
        <title>Genomic Encyclopedia of Archaeal and Bacterial Type Strains, Phase II (KMG-II): from individual species to whole genera.</title>
        <authorList>
            <person name="Goeker M."/>
        </authorList>
    </citation>
    <scope>NUCLEOTIDE SEQUENCE [LARGE SCALE GENOMIC DNA]</scope>
    <source>
        <strain evidence="8 9">DSM 45184</strain>
    </source>
</reference>
<dbReference type="GO" id="GO:0071555">
    <property type="term" value="P:cell wall organization"/>
    <property type="evidence" value="ECO:0007669"/>
    <property type="project" value="UniProtKB-KW"/>
</dbReference>
<dbReference type="PROSITE" id="PS51191">
    <property type="entry name" value="FEMABX"/>
    <property type="match status" value="1"/>
</dbReference>
<organism evidence="8 9">
    <name type="scientific">Actinoplanes xinjiangensis</name>
    <dbReference type="NCBI Taxonomy" id="512350"/>
    <lineage>
        <taxon>Bacteria</taxon>
        <taxon>Bacillati</taxon>
        <taxon>Actinomycetota</taxon>
        <taxon>Actinomycetes</taxon>
        <taxon>Micromonosporales</taxon>
        <taxon>Micromonosporaceae</taxon>
        <taxon>Actinoplanes</taxon>
    </lineage>
</organism>
<dbReference type="GO" id="GO:0009252">
    <property type="term" value="P:peptidoglycan biosynthetic process"/>
    <property type="evidence" value="ECO:0007669"/>
    <property type="project" value="UniProtKB-KW"/>
</dbReference>
<evidence type="ECO:0000313" key="8">
    <source>
        <dbReference type="EMBL" id="PWK39806.1"/>
    </source>
</evidence>
<protein>
    <submittedName>
        <fullName evidence="8">Lipid II:glycine glycyltransferase (Peptidoglycan interpeptide bridge formation enzyme)</fullName>
    </submittedName>
</protein>
<dbReference type="InterPro" id="IPR038740">
    <property type="entry name" value="BioF2-like_GNAT_dom"/>
</dbReference>
<keyword evidence="4" id="KW-0573">Peptidoglycan synthesis</keyword>
<evidence type="ECO:0000256" key="3">
    <source>
        <dbReference type="ARBA" id="ARBA00022960"/>
    </source>
</evidence>
<dbReference type="SUPFAM" id="SSF55729">
    <property type="entry name" value="Acyl-CoA N-acyltransferases (Nat)"/>
    <property type="match status" value="2"/>
</dbReference>
<dbReference type="AlphaFoldDB" id="A0A316F3G9"/>
<evidence type="ECO:0000256" key="6">
    <source>
        <dbReference type="ARBA" id="ARBA00023316"/>
    </source>
</evidence>
<dbReference type="GO" id="GO:0016747">
    <property type="term" value="F:acyltransferase activity, transferring groups other than amino-acyl groups"/>
    <property type="evidence" value="ECO:0007669"/>
    <property type="project" value="InterPro"/>
</dbReference>
<dbReference type="EMBL" id="QGGR01000021">
    <property type="protein sequence ID" value="PWK39806.1"/>
    <property type="molecule type" value="Genomic_DNA"/>
</dbReference>
<dbReference type="PROSITE" id="PS51186">
    <property type="entry name" value="GNAT"/>
    <property type="match status" value="1"/>
</dbReference>
<keyword evidence="3" id="KW-0133">Cell shape</keyword>
<evidence type="ECO:0000256" key="4">
    <source>
        <dbReference type="ARBA" id="ARBA00022984"/>
    </source>
</evidence>
<dbReference type="PANTHER" id="PTHR36174:SF1">
    <property type="entry name" value="LIPID II:GLYCINE GLYCYLTRANSFERASE"/>
    <property type="match status" value="1"/>
</dbReference>
<dbReference type="GO" id="GO:0008360">
    <property type="term" value="P:regulation of cell shape"/>
    <property type="evidence" value="ECO:0007669"/>
    <property type="project" value="UniProtKB-KW"/>
</dbReference>
<dbReference type="Proteomes" id="UP000245697">
    <property type="component" value="Unassembled WGS sequence"/>
</dbReference>
<dbReference type="PANTHER" id="PTHR36174">
    <property type="entry name" value="LIPID II:GLYCINE GLYCYLTRANSFERASE"/>
    <property type="match status" value="1"/>
</dbReference>
<gene>
    <name evidence="8" type="ORF">BC793_12173</name>
</gene>
<dbReference type="InterPro" id="IPR000182">
    <property type="entry name" value="GNAT_dom"/>
</dbReference>
<dbReference type="OrthoDB" id="9793335at2"/>
<evidence type="ECO:0000256" key="5">
    <source>
        <dbReference type="ARBA" id="ARBA00023315"/>
    </source>
</evidence>
<evidence type="ECO:0000256" key="1">
    <source>
        <dbReference type="ARBA" id="ARBA00009943"/>
    </source>
</evidence>
<proteinExistence type="inferred from homology"/>
<keyword evidence="9" id="KW-1185">Reference proteome</keyword>
<evidence type="ECO:0000256" key="2">
    <source>
        <dbReference type="ARBA" id="ARBA00022679"/>
    </source>
</evidence>
<comment type="similarity">
    <text evidence="1">Belongs to the FemABX family.</text>
</comment>
<dbReference type="GO" id="GO:0016755">
    <property type="term" value="F:aminoacyltransferase activity"/>
    <property type="evidence" value="ECO:0007669"/>
    <property type="project" value="InterPro"/>
</dbReference>